<reference evidence="3" key="1">
    <citation type="submission" date="2019-12" db="EMBL/GenBank/DDBJ databases">
        <title>An insight into the sialome of adult female Ixodes ricinus ticks feeding for 6 days.</title>
        <authorList>
            <person name="Perner J."/>
            <person name="Ribeiro J.M.C."/>
        </authorList>
    </citation>
    <scope>NUCLEOTIDE SEQUENCE</scope>
    <source>
        <strain evidence="3">Semi-engorged</strain>
        <tissue evidence="3">Salivary glands</tissue>
    </source>
</reference>
<organism evidence="3">
    <name type="scientific">Ixodes ricinus</name>
    <name type="common">Common tick</name>
    <name type="synonym">Acarus ricinus</name>
    <dbReference type="NCBI Taxonomy" id="34613"/>
    <lineage>
        <taxon>Eukaryota</taxon>
        <taxon>Metazoa</taxon>
        <taxon>Ecdysozoa</taxon>
        <taxon>Arthropoda</taxon>
        <taxon>Chelicerata</taxon>
        <taxon>Arachnida</taxon>
        <taxon>Acari</taxon>
        <taxon>Parasitiformes</taxon>
        <taxon>Ixodida</taxon>
        <taxon>Ixodoidea</taxon>
        <taxon>Ixodidae</taxon>
        <taxon>Ixodinae</taxon>
        <taxon>Ixodes</taxon>
    </lineage>
</organism>
<protein>
    <submittedName>
        <fullName evidence="3">Putative conserved plasma membrane protein</fullName>
    </submittedName>
</protein>
<name>A0A6B0V0F6_IXORI</name>
<proteinExistence type="predicted"/>
<sequence length="193" mass="21552">MEEGDLRTSVGTEEEPHVPRTLCVTPYAFEPLAKQRKGSSADTRSSAEPAGPLASQQTDISGSARAGHIDWCSCGECVPMEGEEDSMCCQEVAAIVAKQKSKRCTTKSPNFKHACLNEAVLQIALASRKHDGFRPSYPIKSQMRYTAYRQFAFLTWKRLGKGNRRILPSCVLHRIRCRYPSDDGTYTGFRHSY</sequence>
<feature type="region of interest" description="Disordered" evidence="1">
    <location>
        <begin position="1"/>
        <end position="22"/>
    </location>
</feature>
<dbReference type="InterPro" id="IPR046815">
    <property type="entry name" value="P2RX7_C"/>
</dbReference>
<evidence type="ECO:0000259" key="2">
    <source>
        <dbReference type="Pfam" id="PF20478"/>
    </source>
</evidence>
<evidence type="ECO:0000256" key="1">
    <source>
        <dbReference type="SAM" id="MobiDB-lite"/>
    </source>
</evidence>
<dbReference type="PANTHER" id="PTHR36981">
    <property type="entry name" value="ZGC:195170"/>
    <property type="match status" value="1"/>
</dbReference>
<dbReference type="EMBL" id="GIFC01013617">
    <property type="protein sequence ID" value="MXU95700.1"/>
    <property type="molecule type" value="Transcribed_RNA"/>
</dbReference>
<feature type="domain" description="P2X purinoreceptor 7 intracellular" evidence="2">
    <location>
        <begin position="47"/>
        <end position="190"/>
    </location>
</feature>
<dbReference type="AlphaFoldDB" id="A0A6B0V0F6"/>
<dbReference type="Pfam" id="PF20478">
    <property type="entry name" value="P2RX7_C"/>
    <property type="match status" value="1"/>
</dbReference>
<evidence type="ECO:0000313" key="3">
    <source>
        <dbReference type="EMBL" id="MXU95700.1"/>
    </source>
</evidence>
<feature type="region of interest" description="Disordered" evidence="1">
    <location>
        <begin position="34"/>
        <end position="59"/>
    </location>
</feature>
<accession>A0A6B0V0F6</accession>
<dbReference type="PANTHER" id="PTHR36981:SF1">
    <property type="entry name" value="P2X PURINORECEPTOR 7 INTRACELLULAR DOMAIN-CONTAINING PROTEIN"/>
    <property type="match status" value="1"/>
</dbReference>